<dbReference type="Pfam" id="PF01420">
    <property type="entry name" value="Methylase_S"/>
    <property type="match status" value="2"/>
</dbReference>
<dbReference type="Proteomes" id="UP000199072">
    <property type="component" value="Unassembled WGS sequence"/>
</dbReference>
<protein>
    <submittedName>
        <fullName evidence="5">Restriction endonuclease S subunit</fullName>
    </submittedName>
</protein>
<feature type="domain" description="Type I restriction modification DNA specificity" evidence="4">
    <location>
        <begin position="271"/>
        <end position="381"/>
    </location>
</feature>
<dbReference type="OrthoDB" id="9816225at2"/>
<dbReference type="GO" id="GO:0003677">
    <property type="term" value="F:DNA binding"/>
    <property type="evidence" value="ECO:0007669"/>
    <property type="project" value="UniProtKB-KW"/>
</dbReference>
<dbReference type="InterPro" id="IPR044946">
    <property type="entry name" value="Restrct_endonuc_typeI_TRD_sf"/>
</dbReference>
<dbReference type="SUPFAM" id="SSF116734">
    <property type="entry name" value="DNA methylase specificity domain"/>
    <property type="match status" value="2"/>
</dbReference>
<dbReference type="EMBL" id="FNAI01000027">
    <property type="protein sequence ID" value="SDF73818.1"/>
    <property type="molecule type" value="Genomic_DNA"/>
</dbReference>
<dbReference type="Gene3D" id="3.90.220.20">
    <property type="entry name" value="DNA methylase specificity domains"/>
    <property type="match status" value="2"/>
</dbReference>
<evidence type="ECO:0000256" key="3">
    <source>
        <dbReference type="ARBA" id="ARBA00023125"/>
    </source>
</evidence>
<keyword evidence="2" id="KW-0680">Restriction system</keyword>
<organism evidence="5 6">
    <name type="scientific">Mucilaginibacter pineti</name>
    <dbReference type="NCBI Taxonomy" id="1391627"/>
    <lineage>
        <taxon>Bacteria</taxon>
        <taxon>Pseudomonadati</taxon>
        <taxon>Bacteroidota</taxon>
        <taxon>Sphingobacteriia</taxon>
        <taxon>Sphingobacteriales</taxon>
        <taxon>Sphingobacteriaceae</taxon>
        <taxon>Mucilaginibacter</taxon>
    </lineage>
</organism>
<evidence type="ECO:0000313" key="6">
    <source>
        <dbReference type="Proteomes" id="UP000199072"/>
    </source>
</evidence>
<dbReference type="RefSeq" id="WP_091157492.1">
    <property type="nucleotide sequence ID" value="NZ_FNAI01000027.1"/>
</dbReference>
<evidence type="ECO:0000256" key="1">
    <source>
        <dbReference type="ARBA" id="ARBA00010923"/>
    </source>
</evidence>
<dbReference type="AlphaFoldDB" id="A0A1G7NIB1"/>
<keyword evidence="5" id="KW-0540">Nuclease</keyword>
<reference evidence="5 6" key="1">
    <citation type="submission" date="2016-10" db="EMBL/GenBank/DDBJ databases">
        <authorList>
            <person name="de Groot N.N."/>
        </authorList>
    </citation>
    <scope>NUCLEOTIDE SEQUENCE [LARGE SCALE GENOMIC DNA]</scope>
    <source>
        <strain evidence="5 6">47C3B</strain>
    </source>
</reference>
<proteinExistence type="inferred from homology"/>
<keyword evidence="5" id="KW-0255">Endonuclease</keyword>
<accession>A0A1G7NIB1</accession>
<name>A0A1G7NIB1_9SPHI</name>
<keyword evidence="3" id="KW-0238">DNA-binding</keyword>
<dbReference type="GO" id="GO:0009307">
    <property type="term" value="P:DNA restriction-modification system"/>
    <property type="evidence" value="ECO:0007669"/>
    <property type="project" value="UniProtKB-KW"/>
</dbReference>
<keyword evidence="5" id="KW-0378">Hydrolase</keyword>
<comment type="similarity">
    <text evidence="1">Belongs to the type-I restriction system S methylase family.</text>
</comment>
<dbReference type="PANTHER" id="PTHR43140:SF1">
    <property type="entry name" value="TYPE I RESTRICTION ENZYME ECOKI SPECIFICITY SUBUNIT"/>
    <property type="match status" value="1"/>
</dbReference>
<dbReference type="STRING" id="1391627.SAMN05216464_12731"/>
<sequence>MVKNWKTLPLKDLIISRKGRKPLKLLDYPFPDSVPYLDIDAIANKNVKQFADHLTTLISTSNDILIVADGSRSGLVNKSISGAVGSTMLCITPLAINSNFLFHFLKSQYHYFNKNTKGSSIPHLNLKLLEELQVPIPHPVEQEFIAKFLDSKMDEHNDQFIAAIEEVKRLKELRTSVLDRAINGELTAKWRESNVYSEADVILKLKNLNAKFRVYNKTDLRFTLPENWIITDVCSICSKVTDGEHSTPPRFDEGELLLSARNVRDGYIDYENVDFISKEDLLKLRTRCNPEVNDVLVVSVGATIGRTAIVTEKKLFALVRSVLLLKPLISGEYLMYCLQSSILQNFIRESTKGVAQGHLYITETNLLPIPFPIIAEQEEIIRQVRLNLNTADLLLKKSEDAANKVETLRNSIFQLAFSGRISEMPDIYKNDSSWFEDFRKNLETQRIKLLDAKSKNLVKNKSKSLNFRNQMAQKKSIVDLLISSPNNESTVENAWHQSVYYEKGQIEQFYEELERVCADNETGRIVIWEFSNNQKNSVILKFK</sequence>
<feature type="domain" description="Type I restriction modification DNA specificity" evidence="4">
    <location>
        <begin position="3"/>
        <end position="164"/>
    </location>
</feature>
<dbReference type="PANTHER" id="PTHR43140">
    <property type="entry name" value="TYPE-1 RESTRICTION ENZYME ECOKI SPECIFICITY PROTEIN"/>
    <property type="match status" value="1"/>
</dbReference>
<evidence type="ECO:0000313" key="5">
    <source>
        <dbReference type="EMBL" id="SDF73818.1"/>
    </source>
</evidence>
<dbReference type="GO" id="GO:0004519">
    <property type="term" value="F:endonuclease activity"/>
    <property type="evidence" value="ECO:0007669"/>
    <property type="project" value="UniProtKB-KW"/>
</dbReference>
<evidence type="ECO:0000259" key="4">
    <source>
        <dbReference type="Pfam" id="PF01420"/>
    </source>
</evidence>
<dbReference type="InterPro" id="IPR051212">
    <property type="entry name" value="Type-I_RE_S_subunit"/>
</dbReference>
<evidence type="ECO:0000256" key="2">
    <source>
        <dbReference type="ARBA" id="ARBA00022747"/>
    </source>
</evidence>
<dbReference type="InterPro" id="IPR000055">
    <property type="entry name" value="Restrct_endonuc_typeI_TRD"/>
</dbReference>
<gene>
    <name evidence="5" type="ORF">SAMN05216464_12731</name>
</gene>
<keyword evidence="6" id="KW-1185">Reference proteome</keyword>